<dbReference type="EMBL" id="PENI01000014">
    <property type="protein sequence ID" value="RMB83789.1"/>
    <property type="molecule type" value="Genomic_DNA"/>
</dbReference>
<comment type="cofactor">
    <cofactor evidence="1 5">
        <name>FAD</name>
        <dbReference type="ChEBI" id="CHEBI:57692"/>
    </cofactor>
</comment>
<dbReference type="InterPro" id="IPR000172">
    <property type="entry name" value="GMC_OxRdtase_N"/>
</dbReference>
<comment type="caution">
    <text evidence="9">The sequence shown here is derived from an EMBL/GenBank/DDBJ whole genome shotgun (WGS) entry which is preliminary data.</text>
</comment>
<keyword evidence="10" id="KW-1185">Reference proteome</keyword>
<dbReference type="AlphaFoldDB" id="A0A3M0IC21"/>
<reference evidence="9 10" key="1">
    <citation type="submission" date="2017-11" db="EMBL/GenBank/DDBJ databases">
        <title>Draft genome of actinobacteria isolated from guarana (Paullinia cupana (Mart.) Ducke.</title>
        <authorList>
            <person name="Siqueira K.A."/>
            <person name="Liotti R.G."/>
            <person name="Mendes T.A.O."/>
            <person name="Soares M.A."/>
        </authorList>
    </citation>
    <scope>NUCLEOTIDE SEQUENCE [LARGE SCALE GENOMIC DNA]</scope>
    <source>
        <strain evidence="9 10">193</strain>
    </source>
</reference>
<dbReference type="Pfam" id="PF00732">
    <property type="entry name" value="GMC_oxred_N"/>
    <property type="match status" value="1"/>
</dbReference>
<feature type="binding site" evidence="5">
    <location>
        <begin position="89"/>
        <end position="92"/>
    </location>
    <ligand>
        <name>FAD</name>
        <dbReference type="ChEBI" id="CHEBI:57692"/>
    </ligand>
</feature>
<dbReference type="Gene3D" id="3.50.50.60">
    <property type="entry name" value="FAD/NAD(P)-binding domain"/>
    <property type="match status" value="1"/>
</dbReference>
<keyword evidence="3 6" id="KW-0285">Flavoprotein</keyword>
<dbReference type="GO" id="GO:0050660">
    <property type="term" value="F:flavin adenine dinucleotide binding"/>
    <property type="evidence" value="ECO:0007669"/>
    <property type="project" value="InterPro"/>
</dbReference>
<feature type="binding site" evidence="5">
    <location>
        <position position="216"/>
    </location>
    <ligand>
        <name>FAD</name>
        <dbReference type="ChEBI" id="CHEBI:57692"/>
    </ligand>
</feature>
<evidence type="ECO:0000256" key="1">
    <source>
        <dbReference type="ARBA" id="ARBA00001974"/>
    </source>
</evidence>
<evidence type="ECO:0000256" key="4">
    <source>
        <dbReference type="ARBA" id="ARBA00022827"/>
    </source>
</evidence>
<dbReference type="InterPro" id="IPR007867">
    <property type="entry name" value="GMC_OxRtase_C"/>
</dbReference>
<evidence type="ECO:0000313" key="9">
    <source>
        <dbReference type="EMBL" id="RMB83789.1"/>
    </source>
</evidence>
<dbReference type="OrthoDB" id="9785276at2"/>
<dbReference type="SUPFAM" id="SSF54373">
    <property type="entry name" value="FAD-linked reductases, C-terminal domain"/>
    <property type="match status" value="1"/>
</dbReference>
<evidence type="ECO:0000259" key="8">
    <source>
        <dbReference type="PROSITE" id="PS00624"/>
    </source>
</evidence>
<dbReference type="RefSeq" id="WP_121891415.1">
    <property type="nucleotide sequence ID" value="NZ_PENI01000014.1"/>
</dbReference>
<organism evidence="9 10">
    <name type="scientific">Streptomyces shenzhenensis</name>
    <dbReference type="NCBI Taxonomy" id="943815"/>
    <lineage>
        <taxon>Bacteria</taxon>
        <taxon>Bacillati</taxon>
        <taxon>Actinomycetota</taxon>
        <taxon>Actinomycetes</taxon>
        <taxon>Kitasatosporales</taxon>
        <taxon>Streptomycetaceae</taxon>
        <taxon>Streptomyces</taxon>
    </lineage>
</organism>
<keyword evidence="4 5" id="KW-0274">FAD</keyword>
<dbReference type="Pfam" id="PF05199">
    <property type="entry name" value="GMC_oxred_C"/>
    <property type="match status" value="1"/>
</dbReference>
<evidence type="ECO:0000313" key="10">
    <source>
        <dbReference type="Proteomes" id="UP000270471"/>
    </source>
</evidence>
<protein>
    <submittedName>
        <fullName evidence="9">GMC oxidoreductase</fullName>
    </submittedName>
</protein>
<comment type="similarity">
    <text evidence="2 6">Belongs to the GMC oxidoreductase family.</text>
</comment>
<feature type="domain" description="Glucose-methanol-choline oxidoreductase N-terminal" evidence="7">
    <location>
        <begin position="79"/>
        <end position="102"/>
    </location>
</feature>
<evidence type="ECO:0000259" key="7">
    <source>
        <dbReference type="PROSITE" id="PS00623"/>
    </source>
</evidence>
<dbReference type="PROSITE" id="PS00623">
    <property type="entry name" value="GMC_OXRED_1"/>
    <property type="match status" value="1"/>
</dbReference>
<dbReference type="Proteomes" id="UP000270471">
    <property type="component" value="Unassembled WGS sequence"/>
</dbReference>
<evidence type="ECO:0000256" key="3">
    <source>
        <dbReference type="ARBA" id="ARBA00022630"/>
    </source>
</evidence>
<evidence type="ECO:0000256" key="2">
    <source>
        <dbReference type="ARBA" id="ARBA00010790"/>
    </source>
</evidence>
<feature type="binding site" evidence="5">
    <location>
        <position position="81"/>
    </location>
    <ligand>
        <name>FAD</name>
        <dbReference type="ChEBI" id="CHEBI:57692"/>
    </ligand>
</feature>
<sequence>MEFDYVIIGSGAGGSVLAERISAGSRATVLVIEAGRHDRNPMHLVPKGFFFTMHSDRYAKKFTAGPFGPENATDAWWRGRVVGGSTTINGLVWNRGWAGDFDRLVEEGNPGWGWDTFLDAYKHLESFQLGASDLHGGSGPVSVELTAPTEPVSEAFMASCAAAGVKRVLDINGSDDERTGYTQFSTRRGLRVTAASAFLRPALKRGNVTLATGTEVGRIRFDGTRAVGVLARHKGQQIEIRARKEVLVCGGSLDTPTLLERSGVGQEDVLARAGVKLVVNSPNVGEKLNEHRGLRFMYKIRPGAAGGFNPLVNTQAKRMYQGAKYLVRRDGIIAAGSATCLVYFKADPASDRPDTCGFFNPLSMKGKTMHNDKLAVDNEPGLMLAAYPLRPTSRGHIHITGPDPEDPVAIQPNFLDTEADRRILSKVGGRVRELFGSGPVADLITEERIPGPGVRTEADFEQVGLFQGASGYHPLGSCAMGPGSDDVVDERMRVRGTTGLRVVDASVFPHQPSGNTSAPTQALAWHAASLILEDA</sequence>
<dbReference type="PROSITE" id="PS00624">
    <property type="entry name" value="GMC_OXRED_2"/>
    <property type="match status" value="1"/>
</dbReference>
<dbReference type="PANTHER" id="PTHR11552:SF147">
    <property type="entry name" value="CHOLINE DEHYDROGENASE, MITOCHONDRIAL"/>
    <property type="match status" value="1"/>
</dbReference>
<evidence type="ECO:0000256" key="6">
    <source>
        <dbReference type="RuleBase" id="RU003968"/>
    </source>
</evidence>
<dbReference type="PIRSF" id="PIRSF000137">
    <property type="entry name" value="Alcohol_oxidase"/>
    <property type="match status" value="1"/>
</dbReference>
<proteinExistence type="inferred from homology"/>
<dbReference type="PANTHER" id="PTHR11552">
    <property type="entry name" value="GLUCOSE-METHANOL-CHOLINE GMC OXIDOREDUCTASE"/>
    <property type="match status" value="1"/>
</dbReference>
<feature type="domain" description="Glucose-methanol-choline oxidoreductase N-terminal" evidence="8">
    <location>
        <begin position="251"/>
        <end position="265"/>
    </location>
</feature>
<dbReference type="InterPro" id="IPR036188">
    <property type="entry name" value="FAD/NAD-bd_sf"/>
</dbReference>
<name>A0A3M0IC21_9ACTN</name>
<dbReference type="SUPFAM" id="SSF51905">
    <property type="entry name" value="FAD/NAD(P)-binding domain"/>
    <property type="match status" value="1"/>
</dbReference>
<dbReference type="InterPro" id="IPR012132">
    <property type="entry name" value="GMC_OxRdtase"/>
</dbReference>
<dbReference type="GO" id="GO:0016614">
    <property type="term" value="F:oxidoreductase activity, acting on CH-OH group of donors"/>
    <property type="evidence" value="ECO:0007669"/>
    <property type="project" value="InterPro"/>
</dbReference>
<accession>A0A3M0IC21</accession>
<dbReference type="Gene3D" id="3.30.560.10">
    <property type="entry name" value="Glucose Oxidase, domain 3"/>
    <property type="match status" value="1"/>
</dbReference>
<gene>
    <name evidence="9" type="ORF">CTZ28_21980</name>
</gene>
<evidence type="ECO:0000256" key="5">
    <source>
        <dbReference type="PIRSR" id="PIRSR000137-2"/>
    </source>
</evidence>